<reference evidence="7" key="1">
    <citation type="journal article" date="2019" name="Int. J. Syst. Evol. Microbiol.">
        <title>The Global Catalogue of Microorganisms (GCM) 10K type strain sequencing project: providing services to taxonomists for standard genome sequencing and annotation.</title>
        <authorList>
            <consortium name="The Broad Institute Genomics Platform"/>
            <consortium name="The Broad Institute Genome Sequencing Center for Infectious Disease"/>
            <person name="Wu L."/>
            <person name="Ma J."/>
        </authorList>
    </citation>
    <scope>NUCLEOTIDE SEQUENCE [LARGE SCALE GENOMIC DNA]</scope>
    <source>
        <strain evidence="7">CCM 8702</strain>
    </source>
</reference>
<dbReference type="Proteomes" id="UP000605427">
    <property type="component" value="Unassembled WGS sequence"/>
</dbReference>
<feature type="domain" description="HTH tetR-type" evidence="5">
    <location>
        <begin position="11"/>
        <end position="71"/>
    </location>
</feature>
<accession>A0ABQ2A815</accession>
<dbReference type="Pfam" id="PF00440">
    <property type="entry name" value="TetR_N"/>
    <property type="match status" value="1"/>
</dbReference>
<evidence type="ECO:0000313" key="7">
    <source>
        <dbReference type="Proteomes" id="UP000605427"/>
    </source>
</evidence>
<dbReference type="InterPro" id="IPR009057">
    <property type="entry name" value="Homeodomain-like_sf"/>
</dbReference>
<dbReference type="InterPro" id="IPR001647">
    <property type="entry name" value="HTH_TetR"/>
</dbReference>
<protein>
    <recommendedName>
        <fullName evidence="5">HTH tetR-type domain-containing protein</fullName>
    </recommendedName>
</protein>
<dbReference type="PANTHER" id="PTHR30055:SF234">
    <property type="entry name" value="HTH-TYPE TRANSCRIPTIONAL REGULATOR BETI"/>
    <property type="match status" value="1"/>
</dbReference>
<keyword evidence="1" id="KW-0805">Transcription regulation</keyword>
<proteinExistence type="predicted"/>
<dbReference type="SUPFAM" id="SSF48498">
    <property type="entry name" value="Tetracyclin repressor-like, C-terminal domain"/>
    <property type="match status" value="1"/>
</dbReference>
<feature type="DNA-binding region" description="H-T-H motif" evidence="4">
    <location>
        <begin position="34"/>
        <end position="53"/>
    </location>
</feature>
<evidence type="ECO:0000256" key="1">
    <source>
        <dbReference type="ARBA" id="ARBA00023015"/>
    </source>
</evidence>
<evidence type="ECO:0000256" key="3">
    <source>
        <dbReference type="ARBA" id="ARBA00023163"/>
    </source>
</evidence>
<keyword evidence="3" id="KW-0804">Transcription</keyword>
<gene>
    <name evidence="6" type="ORF">GCM10007362_45500</name>
</gene>
<dbReference type="PROSITE" id="PS50977">
    <property type="entry name" value="HTH_TETR_2"/>
    <property type="match status" value="1"/>
</dbReference>
<dbReference type="RefSeq" id="WP_172246480.1">
    <property type="nucleotide sequence ID" value="NZ_BMDD01000007.1"/>
</dbReference>
<dbReference type="SUPFAM" id="SSF46689">
    <property type="entry name" value="Homeodomain-like"/>
    <property type="match status" value="1"/>
</dbReference>
<keyword evidence="2 4" id="KW-0238">DNA-binding</keyword>
<dbReference type="Gene3D" id="1.10.357.10">
    <property type="entry name" value="Tetracycline Repressor, domain 2"/>
    <property type="match status" value="1"/>
</dbReference>
<dbReference type="InterPro" id="IPR036271">
    <property type="entry name" value="Tet_transcr_reg_TetR-rel_C_sf"/>
</dbReference>
<dbReference type="EMBL" id="BMDD01000007">
    <property type="protein sequence ID" value="GGH86227.1"/>
    <property type="molecule type" value="Genomic_DNA"/>
</dbReference>
<dbReference type="PRINTS" id="PR00455">
    <property type="entry name" value="HTHTETR"/>
</dbReference>
<evidence type="ECO:0000256" key="2">
    <source>
        <dbReference type="ARBA" id="ARBA00023125"/>
    </source>
</evidence>
<sequence>MSETWHQHRKHQNHEDLIDAGRELFLLHGFPGIAVKDVCERAGVSRVTYYKHFESIEDLVFAVQMRALEHMSDFVQAADDPQANGISRLRRMLEAWSLYAAENKAYMKFILLFDLHYDAYPPEQKLLDRYETFIRSKKEHHFLNAALEAGIRDGSLRADLDLYETGEFVFTAMMGLLQKLSLARGINQESGVPSTPAESELPYTHEQAPTTTFIDAPRQSISQRFIDMILGSLRNQA</sequence>
<dbReference type="PANTHER" id="PTHR30055">
    <property type="entry name" value="HTH-TYPE TRANSCRIPTIONAL REGULATOR RUTR"/>
    <property type="match status" value="1"/>
</dbReference>
<evidence type="ECO:0000259" key="5">
    <source>
        <dbReference type="PROSITE" id="PS50977"/>
    </source>
</evidence>
<keyword evidence="7" id="KW-1185">Reference proteome</keyword>
<dbReference type="InterPro" id="IPR050109">
    <property type="entry name" value="HTH-type_TetR-like_transc_reg"/>
</dbReference>
<comment type="caution">
    <text evidence="6">The sequence shown here is derived from an EMBL/GenBank/DDBJ whole genome shotgun (WGS) entry which is preliminary data.</text>
</comment>
<name>A0ABQ2A815_9BACL</name>
<organism evidence="6 7">
    <name type="scientific">Saccharibacillus endophyticus</name>
    <dbReference type="NCBI Taxonomy" id="2060666"/>
    <lineage>
        <taxon>Bacteria</taxon>
        <taxon>Bacillati</taxon>
        <taxon>Bacillota</taxon>
        <taxon>Bacilli</taxon>
        <taxon>Bacillales</taxon>
        <taxon>Paenibacillaceae</taxon>
        <taxon>Saccharibacillus</taxon>
    </lineage>
</organism>
<evidence type="ECO:0000313" key="6">
    <source>
        <dbReference type="EMBL" id="GGH86227.1"/>
    </source>
</evidence>
<evidence type="ECO:0000256" key="4">
    <source>
        <dbReference type="PROSITE-ProRule" id="PRU00335"/>
    </source>
</evidence>